<organism evidence="5 6">
    <name type="scientific">Vigna mungo</name>
    <name type="common">Black gram</name>
    <name type="synonym">Phaseolus mungo</name>
    <dbReference type="NCBI Taxonomy" id="3915"/>
    <lineage>
        <taxon>Eukaryota</taxon>
        <taxon>Viridiplantae</taxon>
        <taxon>Streptophyta</taxon>
        <taxon>Embryophyta</taxon>
        <taxon>Tracheophyta</taxon>
        <taxon>Spermatophyta</taxon>
        <taxon>Magnoliopsida</taxon>
        <taxon>eudicotyledons</taxon>
        <taxon>Gunneridae</taxon>
        <taxon>Pentapetalae</taxon>
        <taxon>rosids</taxon>
        <taxon>fabids</taxon>
        <taxon>Fabales</taxon>
        <taxon>Fabaceae</taxon>
        <taxon>Papilionoideae</taxon>
        <taxon>50 kb inversion clade</taxon>
        <taxon>NPAAA clade</taxon>
        <taxon>indigoferoid/millettioid clade</taxon>
        <taxon>Phaseoleae</taxon>
        <taxon>Vigna</taxon>
    </lineage>
</organism>
<sequence>MDSVSDPPFHEAYKILFDKTRNTIQENNGFDGDLLVAAEECELPVIDLNCLDNSDETVREECKSHIARASQEWGFFQVVNHGISSHIFSRLRCEQEKVFRQPFEKKTKEDKFLNFSAGSYRWGAPTATCIRQLSWSEAFHIPLTDILGSSGSNSLRYTTHFYKPFIHHSYRPYTQYQSNYVNFTFRRSCSIQFATTVSRLAQTLADILAEKMGHRSSFFKENCLPNTCYLRLNRYPPCPTAFGIHGLMPHTDSDFLTILYQDQVGGLQLVKDRKWIAVKPNPDALIINIGDLFQAWSNGVYKSVEHRVMTNPKLERFSMAYFLCPSNDTVIESRREPSIYRKFSFREYRKQVRDDACPGFSHTKEVRTYRKHIIMNEIVGYVTEYKSEEG</sequence>
<comment type="similarity">
    <text evidence="3">Belongs to the iron/ascorbate-dependent oxidoreductase family.</text>
</comment>
<evidence type="ECO:0000313" key="5">
    <source>
        <dbReference type="EMBL" id="WVZ10399.1"/>
    </source>
</evidence>
<dbReference type="AlphaFoldDB" id="A0AAQ3RZX8"/>
<reference evidence="5 6" key="1">
    <citation type="journal article" date="2023" name="Life. Sci Alliance">
        <title>Evolutionary insights into 3D genome organization and epigenetic landscape of Vigna mungo.</title>
        <authorList>
            <person name="Junaid A."/>
            <person name="Singh B."/>
            <person name="Bhatia S."/>
        </authorList>
    </citation>
    <scope>NUCLEOTIDE SEQUENCE [LARGE SCALE GENOMIC DNA]</scope>
    <source>
        <strain evidence="5">Urdbean</strain>
    </source>
</reference>
<dbReference type="PROSITE" id="PS51471">
    <property type="entry name" value="FE2OG_OXY"/>
    <property type="match status" value="1"/>
</dbReference>
<dbReference type="InterPro" id="IPR050231">
    <property type="entry name" value="Iron_ascorbate_oxido_reductase"/>
</dbReference>
<keyword evidence="2 3" id="KW-0408">Iron</keyword>
<keyword evidence="3" id="KW-0560">Oxidoreductase</keyword>
<proteinExistence type="inferred from homology"/>
<evidence type="ECO:0000256" key="2">
    <source>
        <dbReference type="ARBA" id="ARBA00023004"/>
    </source>
</evidence>
<dbReference type="GO" id="GO:0016491">
    <property type="term" value="F:oxidoreductase activity"/>
    <property type="evidence" value="ECO:0007669"/>
    <property type="project" value="UniProtKB-KW"/>
</dbReference>
<dbReference type="InterPro" id="IPR026992">
    <property type="entry name" value="DIOX_N"/>
</dbReference>
<dbReference type="EMBL" id="CP144696">
    <property type="protein sequence ID" value="WVZ10399.1"/>
    <property type="molecule type" value="Genomic_DNA"/>
</dbReference>
<dbReference type="InterPro" id="IPR027443">
    <property type="entry name" value="IPNS-like_sf"/>
</dbReference>
<evidence type="ECO:0000256" key="3">
    <source>
        <dbReference type="RuleBase" id="RU003682"/>
    </source>
</evidence>
<dbReference type="Pfam" id="PF14226">
    <property type="entry name" value="DIOX_N"/>
    <property type="match status" value="1"/>
</dbReference>
<evidence type="ECO:0000313" key="6">
    <source>
        <dbReference type="Proteomes" id="UP001374535"/>
    </source>
</evidence>
<dbReference type="InterPro" id="IPR044861">
    <property type="entry name" value="IPNS-like_FE2OG_OXY"/>
</dbReference>
<feature type="domain" description="Fe2OG dioxygenase" evidence="4">
    <location>
        <begin position="224"/>
        <end position="325"/>
    </location>
</feature>
<keyword evidence="6" id="KW-1185">Reference proteome</keyword>
<evidence type="ECO:0000256" key="1">
    <source>
        <dbReference type="ARBA" id="ARBA00022723"/>
    </source>
</evidence>
<name>A0AAQ3RZX8_VIGMU</name>
<dbReference type="InterPro" id="IPR005123">
    <property type="entry name" value="Oxoglu/Fe-dep_dioxygenase_dom"/>
</dbReference>
<dbReference type="PANTHER" id="PTHR47990">
    <property type="entry name" value="2-OXOGLUTARATE (2OG) AND FE(II)-DEPENDENT OXYGENASE SUPERFAMILY PROTEIN-RELATED"/>
    <property type="match status" value="1"/>
</dbReference>
<protein>
    <recommendedName>
        <fullName evidence="4">Fe2OG dioxygenase domain-containing protein</fullName>
    </recommendedName>
</protein>
<dbReference type="Pfam" id="PF03171">
    <property type="entry name" value="2OG-FeII_Oxy"/>
    <property type="match status" value="1"/>
</dbReference>
<dbReference type="Gene3D" id="2.60.120.330">
    <property type="entry name" value="B-lactam Antibiotic, Isopenicillin N Synthase, Chain"/>
    <property type="match status" value="1"/>
</dbReference>
<dbReference type="Proteomes" id="UP001374535">
    <property type="component" value="Chromosome 5"/>
</dbReference>
<dbReference type="PRINTS" id="PR00682">
    <property type="entry name" value="IPNSYNTHASE"/>
</dbReference>
<evidence type="ECO:0000259" key="4">
    <source>
        <dbReference type="PROSITE" id="PS51471"/>
    </source>
</evidence>
<dbReference type="GO" id="GO:0046872">
    <property type="term" value="F:metal ion binding"/>
    <property type="evidence" value="ECO:0007669"/>
    <property type="project" value="UniProtKB-KW"/>
</dbReference>
<accession>A0AAQ3RZX8</accession>
<gene>
    <name evidence="5" type="ORF">V8G54_014929</name>
</gene>
<keyword evidence="1 3" id="KW-0479">Metal-binding</keyword>
<dbReference type="SUPFAM" id="SSF51197">
    <property type="entry name" value="Clavaminate synthase-like"/>
    <property type="match status" value="1"/>
</dbReference>